<keyword evidence="2" id="KW-1185">Reference proteome</keyword>
<comment type="caution">
    <text evidence="1">The sequence shown here is derived from an EMBL/GenBank/DDBJ whole genome shotgun (WGS) entry which is preliminary data.</text>
</comment>
<dbReference type="Proteomes" id="UP000288227">
    <property type="component" value="Unassembled WGS sequence"/>
</dbReference>
<gene>
    <name evidence="1" type="ORF">SanaruYs_34980</name>
</gene>
<accession>A0A401UEB6</accession>
<proteinExistence type="predicted"/>
<dbReference type="EMBL" id="BHXQ01000007">
    <property type="protein sequence ID" value="GCC53255.1"/>
    <property type="molecule type" value="Genomic_DNA"/>
</dbReference>
<organism evidence="1 2">
    <name type="scientific">Chryseotalea sanaruensis</name>
    <dbReference type="NCBI Taxonomy" id="2482724"/>
    <lineage>
        <taxon>Bacteria</taxon>
        <taxon>Pseudomonadati</taxon>
        <taxon>Bacteroidota</taxon>
        <taxon>Cytophagia</taxon>
        <taxon>Cytophagales</taxon>
        <taxon>Chryseotaleaceae</taxon>
        <taxon>Chryseotalea</taxon>
    </lineage>
</organism>
<name>A0A401UEB6_9BACT</name>
<protein>
    <submittedName>
        <fullName evidence="1">Uncharacterized protein</fullName>
    </submittedName>
</protein>
<reference evidence="1 2" key="1">
    <citation type="submission" date="2018-11" db="EMBL/GenBank/DDBJ databases">
        <title>Chryseotalea sanarue gen. nov., sp., nov., a member of the family Cytophagaceae, isolated from a brackish lake in Hamamatsu Japan.</title>
        <authorList>
            <person name="Maejima Y."/>
            <person name="Iino T."/>
            <person name="Muraguchi Y."/>
            <person name="Fukuda K."/>
            <person name="Ohkuma M."/>
            <person name="Moriuchi R."/>
            <person name="Dohra H."/>
            <person name="Kimbara K."/>
            <person name="Shintani M."/>
        </authorList>
    </citation>
    <scope>NUCLEOTIDE SEQUENCE [LARGE SCALE GENOMIC DNA]</scope>
    <source>
        <strain evidence="1 2">Ys</strain>
    </source>
</reference>
<evidence type="ECO:0000313" key="1">
    <source>
        <dbReference type="EMBL" id="GCC53255.1"/>
    </source>
</evidence>
<sequence>MISKRNPITTKLNATIAPVLDRFSLISSLEDSSLSSMMFSQDHGVPEKSKENLKLTYEITTIEVSVAPNMKYGLLTKS</sequence>
<dbReference type="AlphaFoldDB" id="A0A401UEB6"/>
<evidence type="ECO:0000313" key="2">
    <source>
        <dbReference type="Proteomes" id="UP000288227"/>
    </source>
</evidence>